<sequence length="153" mass="16785">GDRIGCSGGRRPGLGGARDESPRRGAGRRRRDPLRPRRRPRRARRVAGAGARRPDPALPPRPRLLDQRRGLPAGVPPRRRGAAGRRPPPEGALEGDRGADGRQARVAAGAGAPGRARGLVRLPPRRHRRGDHRRLRWGPGRRGHGRPDRSQRV</sequence>
<protein>
    <submittedName>
        <fullName evidence="2">Uncharacterized protein YtxJ</fullName>
    </submittedName>
</protein>
<feature type="compositionally biased region" description="Basic and acidic residues" evidence="1">
    <location>
        <begin position="94"/>
        <end position="103"/>
    </location>
</feature>
<feature type="compositionally biased region" description="Gly residues" evidence="1">
    <location>
        <begin position="1"/>
        <end position="16"/>
    </location>
</feature>
<name>A0A6J4ULS5_9BACT</name>
<dbReference type="AlphaFoldDB" id="A0A6J4ULS5"/>
<feature type="compositionally biased region" description="Low complexity" evidence="1">
    <location>
        <begin position="104"/>
        <end position="122"/>
    </location>
</feature>
<feature type="non-terminal residue" evidence="2">
    <location>
        <position position="153"/>
    </location>
</feature>
<feature type="compositionally biased region" description="Basic residues" evidence="1">
    <location>
        <begin position="25"/>
        <end position="45"/>
    </location>
</feature>
<dbReference type="EMBL" id="CADCWG010000130">
    <property type="protein sequence ID" value="CAA9552829.1"/>
    <property type="molecule type" value="Genomic_DNA"/>
</dbReference>
<feature type="region of interest" description="Disordered" evidence="1">
    <location>
        <begin position="1"/>
        <end position="153"/>
    </location>
</feature>
<organism evidence="2">
    <name type="scientific">uncultured Thermomicrobiales bacterium</name>
    <dbReference type="NCBI Taxonomy" id="1645740"/>
    <lineage>
        <taxon>Bacteria</taxon>
        <taxon>Pseudomonadati</taxon>
        <taxon>Thermomicrobiota</taxon>
        <taxon>Thermomicrobia</taxon>
        <taxon>Thermomicrobiales</taxon>
        <taxon>environmental samples</taxon>
    </lineage>
</organism>
<feature type="compositionally biased region" description="Basic residues" evidence="1">
    <location>
        <begin position="123"/>
        <end position="144"/>
    </location>
</feature>
<feature type="non-terminal residue" evidence="2">
    <location>
        <position position="1"/>
    </location>
</feature>
<evidence type="ECO:0000256" key="1">
    <source>
        <dbReference type="SAM" id="MobiDB-lite"/>
    </source>
</evidence>
<evidence type="ECO:0000313" key="2">
    <source>
        <dbReference type="EMBL" id="CAA9552829.1"/>
    </source>
</evidence>
<proteinExistence type="predicted"/>
<reference evidence="2" key="1">
    <citation type="submission" date="2020-02" db="EMBL/GenBank/DDBJ databases">
        <authorList>
            <person name="Meier V. D."/>
        </authorList>
    </citation>
    <scope>NUCLEOTIDE SEQUENCE</scope>
    <source>
        <strain evidence="2">AVDCRST_MAG49</strain>
    </source>
</reference>
<gene>
    <name evidence="2" type="ORF">AVDCRST_MAG49-1936</name>
</gene>
<accession>A0A6J4ULS5</accession>